<sequence length="107" mass="12154">MNLAETHATSFAYWRYTAVDDGSEAFLEEAARNGKFPHAWCQTPNVLERGASEFTSPSKSNANTTDGFETRIAVTPYTVYATYSLWLTKDIFKIDLQKQTGIFFYFS</sequence>
<name>A0ABD3UTR9_SINWO</name>
<accession>A0ABD3UTR9</accession>
<keyword evidence="2" id="KW-1185">Reference proteome</keyword>
<dbReference type="Proteomes" id="UP001634394">
    <property type="component" value="Unassembled WGS sequence"/>
</dbReference>
<evidence type="ECO:0000313" key="2">
    <source>
        <dbReference type="Proteomes" id="UP001634394"/>
    </source>
</evidence>
<comment type="caution">
    <text evidence="1">The sequence shown here is derived from an EMBL/GenBank/DDBJ whole genome shotgun (WGS) entry which is preliminary data.</text>
</comment>
<dbReference type="EMBL" id="JBJQND010000015">
    <property type="protein sequence ID" value="KAL3852815.1"/>
    <property type="molecule type" value="Genomic_DNA"/>
</dbReference>
<protein>
    <submittedName>
        <fullName evidence="1">Uncharacterized protein</fullName>
    </submittedName>
</protein>
<dbReference type="AlphaFoldDB" id="A0ABD3UTR9"/>
<organism evidence="1 2">
    <name type="scientific">Sinanodonta woodiana</name>
    <name type="common">Chinese pond mussel</name>
    <name type="synonym">Anodonta woodiana</name>
    <dbReference type="NCBI Taxonomy" id="1069815"/>
    <lineage>
        <taxon>Eukaryota</taxon>
        <taxon>Metazoa</taxon>
        <taxon>Spiralia</taxon>
        <taxon>Lophotrochozoa</taxon>
        <taxon>Mollusca</taxon>
        <taxon>Bivalvia</taxon>
        <taxon>Autobranchia</taxon>
        <taxon>Heteroconchia</taxon>
        <taxon>Palaeoheterodonta</taxon>
        <taxon>Unionida</taxon>
        <taxon>Unionoidea</taxon>
        <taxon>Unionidae</taxon>
        <taxon>Unioninae</taxon>
        <taxon>Sinanodonta</taxon>
    </lineage>
</organism>
<proteinExistence type="predicted"/>
<evidence type="ECO:0000313" key="1">
    <source>
        <dbReference type="EMBL" id="KAL3852815.1"/>
    </source>
</evidence>
<gene>
    <name evidence="1" type="ORF">ACJMK2_016430</name>
</gene>
<reference evidence="1 2" key="1">
    <citation type="submission" date="2024-11" db="EMBL/GenBank/DDBJ databases">
        <title>Chromosome-level genome assembly of the freshwater bivalve Anodonta woodiana.</title>
        <authorList>
            <person name="Chen X."/>
        </authorList>
    </citation>
    <scope>NUCLEOTIDE SEQUENCE [LARGE SCALE GENOMIC DNA]</scope>
    <source>
        <strain evidence="1">MN2024</strain>
        <tissue evidence="1">Gills</tissue>
    </source>
</reference>